<comment type="caution">
    <text evidence="3">The sequence shown here is derived from an EMBL/GenBank/DDBJ whole genome shotgun (WGS) entry which is preliminary data.</text>
</comment>
<dbReference type="Pfam" id="PF13883">
    <property type="entry name" value="CREG_beta-barrel"/>
    <property type="match status" value="2"/>
</dbReference>
<evidence type="ECO:0000313" key="4">
    <source>
        <dbReference type="Proteomes" id="UP000660262"/>
    </source>
</evidence>
<feature type="chain" id="PRO_5032640985" description="CREG-like beta-barrel domain-containing protein" evidence="1">
    <location>
        <begin position="30"/>
        <end position="421"/>
    </location>
</feature>
<evidence type="ECO:0000313" key="3">
    <source>
        <dbReference type="EMBL" id="GHP05463.1"/>
    </source>
</evidence>
<keyword evidence="1" id="KW-0732">Signal</keyword>
<reference evidence="3" key="1">
    <citation type="submission" date="2020-10" db="EMBL/GenBank/DDBJ databases">
        <title>Unveiling of a novel bifunctional photoreceptor, Dualchrome1, isolated from a cosmopolitan green alga.</title>
        <authorList>
            <person name="Suzuki S."/>
            <person name="Kawachi M."/>
        </authorList>
    </citation>
    <scope>NUCLEOTIDE SEQUENCE</scope>
    <source>
        <strain evidence="3">NIES 2893</strain>
    </source>
</reference>
<feature type="domain" description="CREG-like beta-barrel" evidence="2">
    <location>
        <begin position="63"/>
        <end position="227"/>
    </location>
</feature>
<dbReference type="EMBL" id="BNJQ01000010">
    <property type="protein sequence ID" value="GHP05463.1"/>
    <property type="molecule type" value="Genomic_DNA"/>
</dbReference>
<dbReference type="PANTHER" id="PTHR13343:SF17">
    <property type="entry name" value="CELLULAR REPRESSOR OF E1A-STIMULATED GENES, ISOFORM A"/>
    <property type="match status" value="1"/>
</dbReference>
<sequence>MSVSRANPAGNGWALALLTALLTCTGALASRIKDFPQAVISSDEGLHGVRPSSVSDSSARAVDSAAVARWLVHATGTGALATTSVHLQGLPFASAISFSDGVPDKPSSGHLWFYMSAMDVSCDDILANATASLTLSEASIPERASWCQTAPMDEEDPNCVKLTITGNFQRVSSADTQTAEEALFARHPDMKLWPRGHKWLILELKPTSLFLLDAYGGAKHIPVEEFMRAEPAPAPKKLPPPPPATGRPPFFERARRARWLVHSSRWGTLGTTSVHLFGAPFGSAISFSDGADDEATGRIFMYLTKMDAAAQDIAASSSSVASFTLTEMPLGVCKRVCAEDPTCARITLTGPVRVVNGTDTQLARDALFSRHPAMARWPAEHHFEFYELHIETIFFLDMYGGAKPLELAEYWKAYGSAPTMP</sequence>
<dbReference type="Gene3D" id="2.30.110.10">
    <property type="entry name" value="Electron Transport, Fmn-binding Protein, Chain A"/>
    <property type="match status" value="2"/>
</dbReference>
<dbReference type="InterPro" id="IPR012349">
    <property type="entry name" value="Split_barrel_FMN-bd"/>
</dbReference>
<dbReference type="PANTHER" id="PTHR13343">
    <property type="entry name" value="CREG1 PROTEIN"/>
    <property type="match status" value="1"/>
</dbReference>
<dbReference type="OrthoDB" id="46836at2759"/>
<dbReference type="SUPFAM" id="SSF50475">
    <property type="entry name" value="FMN-binding split barrel"/>
    <property type="match status" value="2"/>
</dbReference>
<feature type="domain" description="CREG-like beta-barrel" evidence="2">
    <location>
        <begin position="252"/>
        <end position="411"/>
    </location>
</feature>
<dbReference type="Proteomes" id="UP000660262">
    <property type="component" value="Unassembled WGS sequence"/>
</dbReference>
<dbReference type="GO" id="GO:0005737">
    <property type="term" value="C:cytoplasm"/>
    <property type="evidence" value="ECO:0007669"/>
    <property type="project" value="UniProtKB-ARBA"/>
</dbReference>
<proteinExistence type="predicted"/>
<feature type="signal peptide" evidence="1">
    <location>
        <begin position="1"/>
        <end position="29"/>
    </location>
</feature>
<organism evidence="3 4">
    <name type="scientific">Pycnococcus provasolii</name>
    <dbReference type="NCBI Taxonomy" id="41880"/>
    <lineage>
        <taxon>Eukaryota</taxon>
        <taxon>Viridiplantae</taxon>
        <taxon>Chlorophyta</taxon>
        <taxon>Pseudoscourfieldiophyceae</taxon>
        <taxon>Pseudoscourfieldiales</taxon>
        <taxon>Pycnococcaceae</taxon>
        <taxon>Pycnococcus</taxon>
    </lineage>
</organism>
<protein>
    <recommendedName>
        <fullName evidence="2">CREG-like beta-barrel domain-containing protein</fullName>
    </recommendedName>
</protein>
<evidence type="ECO:0000256" key="1">
    <source>
        <dbReference type="SAM" id="SignalP"/>
    </source>
</evidence>
<dbReference type="GO" id="GO:0005615">
    <property type="term" value="C:extracellular space"/>
    <property type="evidence" value="ECO:0007669"/>
    <property type="project" value="TreeGrafter"/>
</dbReference>
<dbReference type="AlphaFoldDB" id="A0A830HG20"/>
<keyword evidence="4" id="KW-1185">Reference proteome</keyword>
<gene>
    <name evidence="3" type="ORF">PPROV_000421300</name>
</gene>
<accession>A0A830HG20</accession>
<dbReference type="InterPro" id="IPR055343">
    <property type="entry name" value="CREG_beta-barrel"/>
</dbReference>
<evidence type="ECO:0000259" key="2">
    <source>
        <dbReference type="Pfam" id="PF13883"/>
    </source>
</evidence>
<name>A0A830HG20_9CHLO</name>